<dbReference type="Pfam" id="PF03963">
    <property type="entry name" value="FlgD"/>
    <property type="match status" value="1"/>
</dbReference>
<evidence type="ECO:0000313" key="8">
    <source>
        <dbReference type="EMBL" id="MCP1257823.1"/>
    </source>
</evidence>
<name>A0ABT1EY63_9PROT</name>
<evidence type="ECO:0000256" key="1">
    <source>
        <dbReference type="ARBA" id="ARBA00010577"/>
    </source>
</evidence>
<evidence type="ECO:0000256" key="5">
    <source>
        <dbReference type="RuleBase" id="RU362076"/>
    </source>
</evidence>
<keyword evidence="9" id="KW-1185">Reference proteome</keyword>
<dbReference type="InterPro" id="IPR025965">
    <property type="entry name" value="FlgD/Vpr_Ig-like"/>
</dbReference>
<reference evidence="8 9" key="1">
    <citation type="submission" date="2022-06" db="EMBL/GenBank/DDBJ databases">
        <title>Acetobacer genomes from food samples.</title>
        <authorList>
            <person name="Sombolestani A."/>
        </authorList>
    </citation>
    <scope>NUCLEOTIDE SEQUENCE [LARGE SCALE GENOMIC DNA]</scope>
    <source>
        <strain evidence="8 9">R-83285</strain>
    </source>
</reference>
<evidence type="ECO:0000256" key="2">
    <source>
        <dbReference type="ARBA" id="ARBA00016013"/>
    </source>
</evidence>
<keyword evidence="8" id="KW-0966">Cell projection</keyword>
<sequence length="267" mass="26951">MSTTSLTTNEYTLLSAAESTAKSSAATSSSTSSSTSSTSSTAALSSLADNYTTFLTLLTTQLQHQDPSSPMSSDSFTSELVEFAGVEQQVQTNTKLSSLISLNESGQLSADSALVGSQATATTTTLPLQNSSATLNYQGTSGQTVAIAVSNSAGTIVKDDLVTASSGTNTWTWDGTDNSGNKLSDGAYSVAVKTMDSSGNTSDASFTVTGTITGIQTGTDDMEVQMGGATIPMSSLINVSKSSTSSTTSDTSTSSDTDADTSSSTGS</sequence>
<comment type="caution">
    <text evidence="8">The sequence shown here is derived from an EMBL/GenBank/DDBJ whole genome shotgun (WGS) entry which is preliminary data.</text>
</comment>
<dbReference type="EMBL" id="JAMYZZ010000004">
    <property type="protein sequence ID" value="MCP1257823.1"/>
    <property type="molecule type" value="Genomic_DNA"/>
</dbReference>
<feature type="compositionally biased region" description="Low complexity" evidence="6">
    <location>
        <begin position="240"/>
        <end position="267"/>
    </location>
</feature>
<comment type="similarity">
    <text evidence="1 5">Belongs to the FlgD family.</text>
</comment>
<evidence type="ECO:0000256" key="3">
    <source>
        <dbReference type="ARBA" id="ARBA00022795"/>
    </source>
</evidence>
<keyword evidence="3 5" id="KW-1005">Bacterial flagellum biogenesis</keyword>
<dbReference type="Proteomes" id="UP001523528">
    <property type="component" value="Unassembled WGS sequence"/>
</dbReference>
<evidence type="ECO:0000313" key="9">
    <source>
        <dbReference type="Proteomes" id="UP001523528"/>
    </source>
</evidence>
<feature type="domain" description="FlgD/Vpr Ig-like" evidence="7">
    <location>
        <begin position="134"/>
        <end position="196"/>
    </location>
</feature>
<dbReference type="Gene3D" id="2.60.40.4070">
    <property type="match status" value="1"/>
</dbReference>
<organism evidence="8 9">
    <name type="scientific">Acetobacter lambici</name>
    <dbReference type="NCBI Taxonomy" id="1332824"/>
    <lineage>
        <taxon>Bacteria</taxon>
        <taxon>Pseudomonadati</taxon>
        <taxon>Pseudomonadota</taxon>
        <taxon>Alphaproteobacteria</taxon>
        <taxon>Acetobacterales</taxon>
        <taxon>Acetobacteraceae</taxon>
        <taxon>Acetobacter</taxon>
    </lineage>
</organism>
<evidence type="ECO:0000259" key="7">
    <source>
        <dbReference type="Pfam" id="PF13860"/>
    </source>
</evidence>
<dbReference type="Pfam" id="PF13860">
    <property type="entry name" value="FlgD_ig"/>
    <property type="match status" value="1"/>
</dbReference>
<dbReference type="Gene3D" id="2.30.30.910">
    <property type="match status" value="1"/>
</dbReference>
<proteinExistence type="inferred from homology"/>
<dbReference type="InterPro" id="IPR005648">
    <property type="entry name" value="FlgD"/>
</dbReference>
<dbReference type="RefSeq" id="WP_165991371.1">
    <property type="nucleotide sequence ID" value="NZ_JAMYZY010000004.1"/>
</dbReference>
<keyword evidence="8" id="KW-0282">Flagellum</keyword>
<comment type="function">
    <text evidence="4 5">Required for flagellar hook formation. May act as a scaffolding protein.</text>
</comment>
<evidence type="ECO:0000256" key="6">
    <source>
        <dbReference type="SAM" id="MobiDB-lite"/>
    </source>
</evidence>
<keyword evidence="8" id="KW-0969">Cilium</keyword>
<accession>A0ABT1EY63</accession>
<feature type="region of interest" description="Disordered" evidence="6">
    <location>
        <begin position="233"/>
        <end position="267"/>
    </location>
</feature>
<evidence type="ECO:0000256" key="4">
    <source>
        <dbReference type="ARBA" id="ARBA00024746"/>
    </source>
</evidence>
<gene>
    <name evidence="8" type="ORF">NKW50_04365</name>
</gene>
<protein>
    <recommendedName>
        <fullName evidence="2 5">Basal-body rod modification protein FlgD</fullName>
    </recommendedName>
</protein>